<dbReference type="GeneID" id="89928485"/>
<dbReference type="RefSeq" id="XP_064657156.1">
    <property type="nucleotide sequence ID" value="XM_064804386.1"/>
</dbReference>
<feature type="transmembrane region" description="Helical" evidence="8">
    <location>
        <begin position="117"/>
        <end position="142"/>
    </location>
</feature>
<dbReference type="GO" id="GO:0005886">
    <property type="term" value="C:plasma membrane"/>
    <property type="evidence" value="ECO:0007669"/>
    <property type="project" value="TreeGrafter"/>
</dbReference>
<feature type="transmembrane region" description="Helical" evidence="8">
    <location>
        <begin position="196"/>
        <end position="221"/>
    </location>
</feature>
<dbReference type="GO" id="GO:0015707">
    <property type="term" value="P:nitrite transport"/>
    <property type="evidence" value="ECO:0007669"/>
    <property type="project" value="TreeGrafter"/>
</dbReference>
<evidence type="ECO:0000256" key="4">
    <source>
        <dbReference type="ARBA" id="ARBA00022989"/>
    </source>
</evidence>
<organism evidence="9 10">
    <name type="scientific">Saxophila tyrrhenica</name>
    <dbReference type="NCBI Taxonomy" id="1690608"/>
    <lineage>
        <taxon>Eukaryota</taxon>
        <taxon>Fungi</taxon>
        <taxon>Dikarya</taxon>
        <taxon>Ascomycota</taxon>
        <taxon>Pezizomycotina</taxon>
        <taxon>Dothideomycetes</taxon>
        <taxon>Dothideomycetidae</taxon>
        <taxon>Mycosphaerellales</taxon>
        <taxon>Extremaceae</taxon>
        <taxon>Saxophila</taxon>
    </lineage>
</organism>
<reference evidence="9 10" key="1">
    <citation type="submission" date="2023-08" db="EMBL/GenBank/DDBJ databases">
        <title>Black Yeasts Isolated from many extreme environments.</title>
        <authorList>
            <person name="Coleine C."/>
            <person name="Stajich J.E."/>
            <person name="Selbmann L."/>
        </authorList>
    </citation>
    <scope>NUCLEOTIDE SEQUENCE [LARGE SCALE GENOMIC DNA]</scope>
    <source>
        <strain evidence="9 10">CCFEE 5935</strain>
    </source>
</reference>
<evidence type="ECO:0000256" key="1">
    <source>
        <dbReference type="ARBA" id="ARBA00004141"/>
    </source>
</evidence>
<keyword evidence="2" id="KW-0813">Transport</keyword>
<feature type="transmembrane region" description="Helical" evidence="8">
    <location>
        <begin position="35"/>
        <end position="56"/>
    </location>
</feature>
<dbReference type="InterPro" id="IPR000292">
    <property type="entry name" value="For/NO2_transpt"/>
</dbReference>
<dbReference type="PANTHER" id="PTHR30520">
    <property type="entry name" value="FORMATE TRANSPORTER-RELATED"/>
    <property type="match status" value="1"/>
</dbReference>
<dbReference type="Proteomes" id="UP001337655">
    <property type="component" value="Unassembled WGS sequence"/>
</dbReference>
<dbReference type="Pfam" id="PF01226">
    <property type="entry name" value="Form_Nir_trans"/>
    <property type="match status" value="1"/>
</dbReference>
<keyword evidence="4 8" id="KW-1133">Transmembrane helix</keyword>
<evidence type="ECO:0000256" key="6">
    <source>
        <dbReference type="ARBA" id="ARBA00049660"/>
    </source>
</evidence>
<keyword evidence="3 8" id="KW-0812">Transmembrane</keyword>
<dbReference type="InterPro" id="IPR023271">
    <property type="entry name" value="Aquaporin-like"/>
</dbReference>
<dbReference type="PANTHER" id="PTHR30520:SF6">
    <property type="entry name" value="FORMATE_NITRATE FAMILY TRANSPORTER (EUROFUNG)"/>
    <property type="match status" value="1"/>
</dbReference>
<evidence type="ECO:0000256" key="5">
    <source>
        <dbReference type="ARBA" id="ARBA00023136"/>
    </source>
</evidence>
<dbReference type="PROSITE" id="PS01006">
    <property type="entry name" value="FORMATE_NITRITE_TP_2"/>
    <property type="match status" value="1"/>
</dbReference>
<sequence length="314" mass="34329">MTPTTVVHNAYTPKEATEQCSRAGKAKANMRIDKIFFSSFMAGCILALACATSLSTNTSPWYQENAPGLMRMIGAIIFPWGLVSIVVSGADLCTGSFMFTTIAVLHRRLSVVKMLMHWFITFWGNLAGSLFVVGLITGHGGIFNEDPYLSEVYTFNEAKVVTPEWHMIFLRGIGANWLVCLACFLAFLAREYVSKVVAIWWPTFAFVCLGFDHVVANMFFVPMSIFLGDPNISISFYIWKSMIPALLGNIVGGGLMVGTMYWYLNLTGEPPVAIDGVQFESETAALVGQSAGSGTPARRGSSSEGEKRDDGDMV</sequence>
<feature type="transmembrane region" description="Helical" evidence="8">
    <location>
        <begin position="76"/>
        <end position="105"/>
    </location>
</feature>
<evidence type="ECO:0000256" key="7">
    <source>
        <dbReference type="SAM" id="MobiDB-lite"/>
    </source>
</evidence>
<evidence type="ECO:0008006" key="11">
    <source>
        <dbReference type="Google" id="ProtNLM"/>
    </source>
</evidence>
<feature type="transmembrane region" description="Helical" evidence="8">
    <location>
        <begin position="241"/>
        <end position="264"/>
    </location>
</feature>
<proteinExistence type="inferred from homology"/>
<dbReference type="Gene3D" id="1.20.1080.10">
    <property type="entry name" value="Glycerol uptake facilitator protein"/>
    <property type="match status" value="1"/>
</dbReference>
<accession>A0AAV9P7U7</accession>
<evidence type="ECO:0000313" key="10">
    <source>
        <dbReference type="Proteomes" id="UP001337655"/>
    </source>
</evidence>
<dbReference type="InterPro" id="IPR024002">
    <property type="entry name" value="For/NO2_transpt_CS"/>
</dbReference>
<dbReference type="GO" id="GO:0015513">
    <property type="term" value="F:high-affinity secondary active nitrite transmembrane transporter activity"/>
    <property type="evidence" value="ECO:0007669"/>
    <property type="project" value="TreeGrafter"/>
</dbReference>
<feature type="region of interest" description="Disordered" evidence="7">
    <location>
        <begin position="286"/>
        <end position="314"/>
    </location>
</feature>
<keyword evidence="5 8" id="KW-0472">Membrane</keyword>
<comment type="similarity">
    <text evidence="6">Belongs to the FNT transporter (TC 1.A.16) family.</text>
</comment>
<feature type="compositionally biased region" description="Basic and acidic residues" evidence="7">
    <location>
        <begin position="304"/>
        <end position="314"/>
    </location>
</feature>
<name>A0AAV9P7U7_9PEZI</name>
<protein>
    <recommendedName>
        <fullName evidence="11">Formate/nitrite transporter</fullName>
    </recommendedName>
</protein>
<keyword evidence="10" id="KW-1185">Reference proteome</keyword>
<gene>
    <name evidence="9" type="ORF">LTR77_007149</name>
</gene>
<dbReference type="FunFam" id="1.20.1080.10:FF:000011">
    <property type="entry name" value="Formate family transporter"/>
    <property type="match status" value="1"/>
</dbReference>
<evidence type="ECO:0000313" key="9">
    <source>
        <dbReference type="EMBL" id="KAK5167450.1"/>
    </source>
</evidence>
<feature type="transmembrane region" description="Helical" evidence="8">
    <location>
        <begin position="168"/>
        <end position="189"/>
    </location>
</feature>
<comment type="subcellular location">
    <subcellularLocation>
        <location evidence="1">Membrane</location>
        <topology evidence="1">Multi-pass membrane protein</topology>
    </subcellularLocation>
</comment>
<comment type="caution">
    <text evidence="9">The sequence shown here is derived from an EMBL/GenBank/DDBJ whole genome shotgun (WGS) entry which is preliminary data.</text>
</comment>
<dbReference type="AlphaFoldDB" id="A0AAV9P7U7"/>
<evidence type="ECO:0000256" key="2">
    <source>
        <dbReference type="ARBA" id="ARBA00022448"/>
    </source>
</evidence>
<evidence type="ECO:0000256" key="3">
    <source>
        <dbReference type="ARBA" id="ARBA00022692"/>
    </source>
</evidence>
<evidence type="ECO:0000256" key="8">
    <source>
        <dbReference type="SAM" id="Phobius"/>
    </source>
</evidence>
<dbReference type="EMBL" id="JAVRRT010000011">
    <property type="protein sequence ID" value="KAK5167450.1"/>
    <property type="molecule type" value="Genomic_DNA"/>
</dbReference>